<accession>A0A3E2THD9</accession>
<comment type="subcellular location">
    <subcellularLocation>
        <location evidence="1">Membrane</location>
        <topology evidence="1">Multi-pass membrane protein</topology>
    </subcellularLocation>
</comment>
<dbReference type="PANTHER" id="PTHR42810:SF2">
    <property type="entry name" value="PURINE PERMEASE C1399.01C-RELATED"/>
    <property type="match status" value="1"/>
</dbReference>
<feature type="transmembrane region" description="Helical" evidence="7">
    <location>
        <begin position="288"/>
        <end position="309"/>
    </location>
</feature>
<dbReference type="InterPro" id="IPR006042">
    <property type="entry name" value="Xan_ur_permease"/>
</dbReference>
<feature type="transmembrane region" description="Helical" evidence="7">
    <location>
        <begin position="354"/>
        <end position="375"/>
    </location>
</feature>
<feature type="transmembrane region" description="Helical" evidence="7">
    <location>
        <begin position="205"/>
        <end position="227"/>
    </location>
</feature>
<feature type="transmembrane region" description="Helical" evidence="7">
    <location>
        <begin position="111"/>
        <end position="134"/>
    </location>
</feature>
<keyword evidence="3" id="KW-0813">Transport</keyword>
<dbReference type="Proteomes" id="UP000261011">
    <property type="component" value="Unassembled WGS sequence"/>
</dbReference>
<sequence>MENNYSNLFNVNGDVSLKQSLPLAFEHLIAMIAGCIAPTLIFAGAAGLDNADSILLVQMSLIGSALTTLLILFGPARLIGNKLPMIYGVSFSYVPTMIALAGQFESLGAKNIVAIVLGAQLIAAVVSMIFGYALKYVLPYFPPLVAGTVVLSIGLSLYPVALNYMGGGGDLSMPGWGAWQYWFIAGVTLLANIIFTHFGKGMVSLASVLLSMIVGYILAYFMGYVNLTPVSEASWFSVVRPMYFGIKFEPSAIAAFIIIFIVSCIEGIGDMNSTTIGGMDRPATSDELRGGIIGFSLANIIGAFIGTLPTATFSQNAGIVSINKVINKKVFTTASIMILIAGLVPKFSSLLLTIPYPVIGGATLSVFAAITMNGIRMITSQPLSMRNTYIVGVSIAIGFGFTQVVSGAHNAGVTFMPESLEVAIGSSPVVLTTLFAFFMNILIPEKEEDKQIKN</sequence>
<dbReference type="PANTHER" id="PTHR42810">
    <property type="entry name" value="PURINE PERMEASE C1399.01C-RELATED"/>
    <property type="match status" value="1"/>
</dbReference>
<dbReference type="InterPro" id="IPR006043">
    <property type="entry name" value="NCS2"/>
</dbReference>
<feature type="transmembrane region" description="Helical" evidence="7">
    <location>
        <begin position="248"/>
        <end position="268"/>
    </location>
</feature>
<dbReference type="OrthoDB" id="9805749at2"/>
<organism evidence="8 9">
    <name type="scientific">Anaerococcus nagyae</name>
    <dbReference type="NCBI Taxonomy" id="1755241"/>
    <lineage>
        <taxon>Bacteria</taxon>
        <taxon>Bacillati</taxon>
        <taxon>Bacillota</taxon>
        <taxon>Tissierellia</taxon>
        <taxon>Tissierellales</taxon>
        <taxon>Peptoniphilaceae</taxon>
        <taxon>Anaerococcus</taxon>
    </lineage>
</organism>
<keyword evidence="9" id="KW-1185">Reference proteome</keyword>
<protein>
    <submittedName>
        <fullName evidence="8">Purine permease</fullName>
    </submittedName>
</protein>
<dbReference type="Pfam" id="PF00860">
    <property type="entry name" value="Xan_ur_permease"/>
    <property type="match status" value="1"/>
</dbReference>
<feature type="transmembrane region" description="Helical" evidence="7">
    <location>
        <begin position="55"/>
        <end position="73"/>
    </location>
</feature>
<evidence type="ECO:0000256" key="3">
    <source>
        <dbReference type="ARBA" id="ARBA00022448"/>
    </source>
</evidence>
<dbReference type="NCBIfam" id="NF037981">
    <property type="entry name" value="NCS2_1"/>
    <property type="match status" value="1"/>
</dbReference>
<name>A0A3E2THD9_9FIRM</name>
<feature type="transmembrane region" description="Helical" evidence="7">
    <location>
        <begin position="425"/>
        <end position="443"/>
    </location>
</feature>
<dbReference type="GO" id="GO:0042907">
    <property type="term" value="F:xanthine transmembrane transporter activity"/>
    <property type="evidence" value="ECO:0007669"/>
    <property type="project" value="TreeGrafter"/>
</dbReference>
<evidence type="ECO:0000256" key="5">
    <source>
        <dbReference type="ARBA" id="ARBA00022989"/>
    </source>
</evidence>
<feature type="transmembrane region" description="Helical" evidence="7">
    <location>
        <begin position="28"/>
        <end position="48"/>
    </location>
</feature>
<dbReference type="GO" id="GO:0005886">
    <property type="term" value="C:plasma membrane"/>
    <property type="evidence" value="ECO:0007669"/>
    <property type="project" value="UniProtKB-ARBA"/>
</dbReference>
<evidence type="ECO:0000256" key="1">
    <source>
        <dbReference type="ARBA" id="ARBA00004141"/>
    </source>
</evidence>
<evidence type="ECO:0000256" key="6">
    <source>
        <dbReference type="ARBA" id="ARBA00023136"/>
    </source>
</evidence>
<evidence type="ECO:0000256" key="4">
    <source>
        <dbReference type="ARBA" id="ARBA00022692"/>
    </source>
</evidence>
<dbReference type="RefSeq" id="WP_117521764.1">
    <property type="nucleotide sequence ID" value="NZ_JAGGLS010000005.1"/>
</dbReference>
<dbReference type="AlphaFoldDB" id="A0A3E2THD9"/>
<keyword evidence="6 7" id="KW-0472">Membrane</keyword>
<evidence type="ECO:0000256" key="2">
    <source>
        <dbReference type="ARBA" id="ARBA00008821"/>
    </source>
</evidence>
<dbReference type="PROSITE" id="PS01116">
    <property type="entry name" value="XANTH_URACIL_PERMASE"/>
    <property type="match status" value="1"/>
</dbReference>
<evidence type="ECO:0000313" key="8">
    <source>
        <dbReference type="EMBL" id="RGB75821.1"/>
    </source>
</evidence>
<feature type="transmembrane region" description="Helical" evidence="7">
    <location>
        <begin position="387"/>
        <end position="405"/>
    </location>
</feature>
<evidence type="ECO:0000256" key="7">
    <source>
        <dbReference type="SAM" id="Phobius"/>
    </source>
</evidence>
<reference evidence="8 9" key="1">
    <citation type="submission" date="2018-08" db="EMBL/GenBank/DDBJ databases">
        <title>A genome reference for cultivated species of the human gut microbiota.</title>
        <authorList>
            <person name="Zou Y."/>
            <person name="Xue W."/>
            <person name="Luo G."/>
        </authorList>
    </citation>
    <scope>NUCLEOTIDE SEQUENCE [LARGE SCALE GENOMIC DNA]</scope>
    <source>
        <strain evidence="8 9">OF01-3</strain>
    </source>
</reference>
<comment type="caution">
    <text evidence="8">The sequence shown here is derived from an EMBL/GenBank/DDBJ whole genome shotgun (WGS) entry which is preliminary data.</text>
</comment>
<keyword evidence="4 7" id="KW-0812">Transmembrane</keyword>
<dbReference type="EMBL" id="QVEU01000004">
    <property type="protein sequence ID" value="RGB75821.1"/>
    <property type="molecule type" value="Genomic_DNA"/>
</dbReference>
<keyword evidence="5 7" id="KW-1133">Transmembrane helix</keyword>
<evidence type="ECO:0000313" key="9">
    <source>
        <dbReference type="Proteomes" id="UP000261011"/>
    </source>
</evidence>
<comment type="similarity">
    <text evidence="2">Belongs to the nucleobase:cation symporter-2 (NCS2) (TC 2.A.40) family.</text>
</comment>
<feature type="transmembrane region" description="Helical" evidence="7">
    <location>
        <begin position="140"/>
        <end position="160"/>
    </location>
</feature>
<feature type="transmembrane region" description="Helical" evidence="7">
    <location>
        <begin position="181"/>
        <end position="199"/>
    </location>
</feature>
<proteinExistence type="inferred from homology"/>
<feature type="transmembrane region" description="Helical" evidence="7">
    <location>
        <begin position="85"/>
        <end position="104"/>
    </location>
</feature>
<gene>
    <name evidence="8" type="ORF">DXA39_05730</name>
</gene>